<name>A0A2J4QCF5_9ENTR</name>
<evidence type="ECO:0000313" key="2">
    <source>
        <dbReference type="Proteomes" id="UP000234505"/>
    </source>
</evidence>
<sequence>MKKIVLAGVVAAALISTNAMAN</sequence>
<proteinExistence type="predicted"/>
<accession>A0A2J4QCF5</accession>
<dbReference type="AlphaFoldDB" id="A0A2J4QCF5"/>
<reference evidence="1 2" key="2">
    <citation type="submission" date="2018-01" db="EMBL/GenBank/DDBJ databases">
        <title>Genomic study of Klebsiella pneumoniae.</title>
        <authorList>
            <person name="Yang Y."/>
            <person name="Bicalho R."/>
        </authorList>
    </citation>
    <scope>NUCLEOTIDE SEQUENCE [LARGE SCALE GENOMIC DNA]</scope>
    <source>
        <strain evidence="1 2">A11</strain>
    </source>
</reference>
<comment type="caution">
    <text evidence="1">The sequence shown here is derived from an EMBL/GenBank/DDBJ whole genome shotgun (WGS) entry which is preliminary data.</text>
</comment>
<protein>
    <submittedName>
        <fullName evidence="1">Fimbrial protein</fullName>
    </submittedName>
</protein>
<feature type="non-terminal residue" evidence="1">
    <location>
        <position position="22"/>
    </location>
</feature>
<dbReference type="EMBL" id="PIDS01001142">
    <property type="protein sequence ID" value="PLL28736.1"/>
    <property type="molecule type" value="Genomic_DNA"/>
</dbReference>
<evidence type="ECO:0000313" key="1">
    <source>
        <dbReference type="EMBL" id="PLL28736.1"/>
    </source>
</evidence>
<gene>
    <name evidence="1" type="ORF">CWN50_25460</name>
</gene>
<dbReference type="Proteomes" id="UP000234505">
    <property type="component" value="Unassembled WGS sequence"/>
</dbReference>
<organism evidence="1 2">
    <name type="scientific">Klebsiella michiganensis</name>
    <dbReference type="NCBI Taxonomy" id="1134687"/>
    <lineage>
        <taxon>Bacteria</taxon>
        <taxon>Pseudomonadati</taxon>
        <taxon>Pseudomonadota</taxon>
        <taxon>Gammaproteobacteria</taxon>
        <taxon>Enterobacterales</taxon>
        <taxon>Enterobacteriaceae</taxon>
        <taxon>Klebsiella/Raoultella group</taxon>
        <taxon>Klebsiella</taxon>
    </lineage>
</organism>
<reference evidence="1 2" key="1">
    <citation type="submission" date="2017-11" db="EMBL/GenBank/DDBJ databases">
        <authorList>
            <person name="Han C.G."/>
        </authorList>
    </citation>
    <scope>NUCLEOTIDE SEQUENCE [LARGE SCALE GENOMIC DNA]</scope>
    <source>
        <strain evidence="1 2">A11</strain>
    </source>
</reference>